<evidence type="ECO:0000259" key="6">
    <source>
        <dbReference type="Pfam" id="PF03007"/>
    </source>
</evidence>
<dbReference type="Pfam" id="PF06974">
    <property type="entry name" value="WS_DGAT_C"/>
    <property type="match status" value="1"/>
</dbReference>
<dbReference type="InterPro" id="IPR023213">
    <property type="entry name" value="CAT-like_dom_sf"/>
</dbReference>
<keyword evidence="3" id="KW-0328">Glycosyltransferase</keyword>
<dbReference type="AlphaFoldDB" id="A0A8J3NES5"/>
<dbReference type="Pfam" id="PF06925">
    <property type="entry name" value="MGDG_synth"/>
    <property type="match status" value="1"/>
</dbReference>
<dbReference type="Pfam" id="PF03007">
    <property type="entry name" value="WS_DGAT_cat"/>
    <property type="match status" value="1"/>
</dbReference>
<feature type="domain" description="O-acyltransferase WSD1 C-terminal" evidence="9">
    <location>
        <begin position="711"/>
        <end position="851"/>
    </location>
</feature>
<dbReference type="GO" id="GO:0009247">
    <property type="term" value="P:glycolipid biosynthetic process"/>
    <property type="evidence" value="ECO:0007669"/>
    <property type="project" value="InterPro"/>
</dbReference>
<gene>
    <name evidence="10" type="ORF">Aru02nite_72900</name>
</gene>
<dbReference type="PANTHER" id="PTHR43025">
    <property type="entry name" value="MONOGALACTOSYLDIACYLGLYCEROL SYNTHASE"/>
    <property type="match status" value="1"/>
</dbReference>
<feature type="domain" description="Diacylglycerol glucosyltransferase N-terminal" evidence="8">
    <location>
        <begin position="23"/>
        <end position="165"/>
    </location>
</feature>
<sequence length="861" mass="91823">MGPSGEGTPRRVLVVSADMGGGHHATGRALEEDVERHWPGSEVRWVDTLDTMGRWVGPLFRRVYVANVRTTPWLYEYFYSALWRHRWFASASKGVVAAWSGRRLAGEVERFDPDLILSTYPLGSAGLAWLRRNRMLPVPVGAWVSDFAPHPFWLYRDLDATYLMHPAALPMAELAEPGIPALATVPTVESRFHPGDRLVERKTLGLSTDRFVVLVSCGAYGFGAVTEAVDALLAAGDGVQVVVACARNEKLRAELAARGLPADRLVPLGWTPDMAGLTRAADLVVTNAGGATSLEALASGRPVVMYRPIAAHGAANAALMTLSGLAETCTRPAALTALVSTLAGGPAPVAAFDTVPPRDGVPAGGRSADAVSSDGAARDGAPGHPVPGGDVPGAGVIDAYLRGHDAHADLPALARRTPPVAPPAGAAARITPVRRAWPLRPPDSFFLHVQTRTITQQVGAVITTEPEPGAEPLTAAVLADRIQAALPVLTTLRRRLVPRGDWRRPGWVVDPTVRPADHVVEVTAADETERSAVLDRFWSEPVSLRRPPWQLLVVHGAGDGCTLAFKMHHAIGDGLSLIGTLDRLLETPGRPAYRRRAGARRAAPTLRGMAFHARRVVRGMWELGTSAGAPRHPFNRDLSPNRRGIVTVPLPTEDVRAAARAHRVRSSEVLLGVVAEALHRAGVAGAPGTPTRLRTMLPVAMASADGGRTAGNRTGVVSVDLPVGPMSVTARIQAIRGDLHRRMNQGEPHAAAFVMRALGMFPAPVHGWMSRRVYNAQFFNMIASYIPGPLRERRLAGHRLTEVYPVVALAEGVPLGVGIMRYAGVTGLCVLYDESLREYAGPLAGAVRTAFADAAAARRAG</sequence>
<dbReference type="Gene3D" id="3.40.50.2000">
    <property type="entry name" value="Glycogen Phosphorylase B"/>
    <property type="match status" value="1"/>
</dbReference>
<evidence type="ECO:0000313" key="11">
    <source>
        <dbReference type="Proteomes" id="UP000612808"/>
    </source>
</evidence>
<evidence type="ECO:0000313" key="10">
    <source>
        <dbReference type="EMBL" id="GID16401.1"/>
    </source>
</evidence>
<dbReference type="SUPFAM" id="SSF52777">
    <property type="entry name" value="CoA-dependent acyltransferases"/>
    <property type="match status" value="1"/>
</dbReference>
<dbReference type="InterPro" id="IPR050519">
    <property type="entry name" value="Glycosyltransf_28_UgtP"/>
</dbReference>
<dbReference type="Proteomes" id="UP000612808">
    <property type="component" value="Unassembled WGS sequence"/>
</dbReference>
<feature type="region of interest" description="Disordered" evidence="5">
    <location>
        <begin position="358"/>
        <end position="391"/>
    </location>
</feature>
<evidence type="ECO:0000259" key="9">
    <source>
        <dbReference type="Pfam" id="PF06974"/>
    </source>
</evidence>
<dbReference type="InterPro" id="IPR009695">
    <property type="entry name" value="Diacylglyc_glucosyltr_N"/>
</dbReference>
<evidence type="ECO:0000256" key="2">
    <source>
        <dbReference type="ARBA" id="ARBA00006962"/>
    </source>
</evidence>
<name>A0A8J3NES5_9ACTN</name>
<evidence type="ECO:0000259" key="7">
    <source>
        <dbReference type="Pfam" id="PF04101"/>
    </source>
</evidence>
<proteinExistence type="inferred from homology"/>
<feature type="domain" description="Glycosyl transferase family 28 C-terminal" evidence="7">
    <location>
        <begin position="212"/>
        <end position="305"/>
    </location>
</feature>
<dbReference type="GO" id="GO:0016020">
    <property type="term" value="C:membrane"/>
    <property type="evidence" value="ECO:0007669"/>
    <property type="project" value="UniProtKB-SubCell"/>
</dbReference>
<evidence type="ECO:0000256" key="4">
    <source>
        <dbReference type="ARBA" id="ARBA00022679"/>
    </source>
</evidence>
<evidence type="ECO:0008006" key="12">
    <source>
        <dbReference type="Google" id="ProtNLM"/>
    </source>
</evidence>
<keyword evidence="11" id="KW-1185">Reference proteome</keyword>
<dbReference type="InterPro" id="IPR009721">
    <property type="entry name" value="O-acyltransferase_WSD1_C"/>
</dbReference>
<keyword evidence="4" id="KW-0808">Transferase</keyword>
<evidence type="ECO:0000256" key="5">
    <source>
        <dbReference type="SAM" id="MobiDB-lite"/>
    </source>
</evidence>
<accession>A0A8J3NES5</accession>
<comment type="caution">
    <text evidence="10">The sequence shown here is derived from an EMBL/GenBank/DDBJ whole genome shotgun (WGS) entry which is preliminary data.</text>
</comment>
<dbReference type="RefSeq" id="WP_203665074.1">
    <property type="nucleotide sequence ID" value="NZ_BAAAZM010000035.1"/>
</dbReference>
<organism evidence="10 11">
    <name type="scientific">Actinocatenispora rupis</name>
    <dbReference type="NCBI Taxonomy" id="519421"/>
    <lineage>
        <taxon>Bacteria</taxon>
        <taxon>Bacillati</taxon>
        <taxon>Actinomycetota</taxon>
        <taxon>Actinomycetes</taxon>
        <taxon>Micromonosporales</taxon>
        <taxon>Micromonosporaceae</taxon>
        <taxon>Actinocatenispora</taxon>
    </lineage>
</organism>
<dbReference type="EMBL" id="BOMB01000061">
    <property type="protein sequence ID" value="GID16401.1"/>
    <property type="molecule type" value="Genomic_DNA"/>
</dbReference>
<reference evidence="10" key="1">
    <citation type="submission" date="2021-01" db="EMBL/GenBank/DDBJ databases">
        <title>Whole genome shotgun sequence of Actinocatenispora rupis NBRC 107355.</title>
        <authorList>
            <person name="Komaki H."/>
            <person name="Tamura T."/>
        </authorList>
    </citation>
    <scope>NUCLEOTIDE SEQUENCE</scope>
    <source>
        <strain evidence="10">NBRC 107355</strain>
    </source>
</reference>
<feature type="domain" description="O-acyltransferase WSD1-like N-terminal" evidence="6">
    <location>
        <begin position="439"/>
        <end position="595"/>
    </location>
</feature>
<dbReference type="GO" id="GO:0016758">
    <property type="term" value="F:hexosyltransferase activity"/>
    <property type="evidence" value="ECO:0007669"/>
    <property type="project" value="InterPro"/>
</dbReference>
<dbReference type="InterPro" id="IPR004255">
    <property type="entry name" value="O-acyltransferase_WSD1_N"/>
</dbReference>
<dbReference type="SUPFAM" id="SSF53756">
    <property type="entry name" value="UDP-Glycosyltransferase/glycogen phosphorylase"/>
    <property type="match status" value="1"/>
</dbReference>
<dbReference type="GO" id="GO:0045017">
    <property type="term" value="P:glycerolipid biosynthetic process"/>
    <property type="evidence" value="ECO:0007669"/>
    <property type="project" value="InterPro"/>
</dbReference>
<dbReference type="Gene3D" id="3.30.559.10">
    <property type="entry name" value="Chloramphenicol acetyltransferase-like domain"/>
    <property type="match status" value="1"/>
</dbReference>
<dbReference type="Pfam" id="PF04101">
    <property type="entry name" value="Glyco_tran_28_C"/>
    <property type="match status" value="1"/>
</dbReference>
<dbReference type="InterPro" id="IPR007235">
    <property type="entry name" value="Glyco_trans_28_C"/>
</dbReference>
<evidence type="ECO:0000256" key="3">
    <source>
        <dbReference type="ARBA" id="ARBA00022676"/>
    </source>
</evidence>
<protein>
    <recommendedName>
        <fullName evidence="12">Diacylglycerol O-acyltransferase</fullName>
    </recommendedName>
</protein>
<feature type="compositionally biased region" description="Low complexity" evidence="5">
    <location>
        <begin position="379"/>
        <end position="391"/>
    </location>
</feature>
<comment type="subcellular location">
    <subcellularLocation>
        <location evidence="1">Membrane</location>
    </subcellularLocation>
</comment>
<dbReference type="GO" id="GO:0004144">
    <property type="term" value="F:diacylglycerol O-acyltransferase activity"/>
    <property type="evidence" value="ECO:0007669"/>
    <property type="project" value="InterPro"/>
</dbReference>
<evidence type="ECO:0000256" key="1">
    <source>
        <dbReference type="ARBA" id="ARBA00004370"/>
    </source>
</evidence>
<comment type="similarity">
    <text evidence="2">Belongs to the glycosyltransferase 28 family.</text>
</comment>
<dbReference type="PANTHER" id="PTHR43025:SF3">
    <property type="entry name" value="MONOGALACTOSYLDIACYLGLYCEROL SYNTHASE 1, CHLOROPLASTIC"/>
    <property type="match status" value="1"/>
</dbReference>
<evidence type="ECO:0000259" key="8">
    <source>
        <dbReference type="Pfam" id="PF06925"/>
    </source>
</evidence>